<protein>
    <submittedName>
        <fullName evidence="1">Uncharacterized protein</fullName>
    </submittedName>
</protein>
<organism evidence="1 2">
    <name type="scientific">Desulfobaculum xiamenense</name>
    <dbReference type="NCBI Taxonomy" id="995050"/>
    <lineage>
        <taxon>Bacteria</taxon>
        <taxon>Pseudomonadati</taxon>
        <taxon>Thermodesulfobacteriota</taxon>
        <taxon>Desulfovibrionia</taxon>
        <taxon>Desulfovibrionales</taxon>
        <taxon>Desulfovibrionaceae</taxon>
        <taxon>Desulfobaculum</taxon>
    </lineage>
</organism>
<dbReference type="RefSeq" id="WP_167942021.1">
    <property type="nucleotide sequence ID" value="NZ_JAATJA010000003.1"/>
</dbReference>
<dbReference type="AlphaFoldDB" id="A0A846QTW8"/>
<evidence type="ECO:0000313" key="1">
    <source>
        <dbReference type="EMBL" id="NJB68925.1"/>
    </source>
</evidence>
<proteinExistence type="predicted"/>
<reference evidence="1 2" key="1">
    <citation type="submission" date="2020-03" db="EMBL/GenBank/DDBJ databases">
        <title>Genomic Encyclopedia of Type Strains, Phase IV (KMG-IV): sequencing the most valuable type-strain genomes for metagenomic binning, comparative biology and taxonomic classification.</title>
        <authorList>
            <person name="Goeker M."/>
        </authorList>
    </citation>
    <scope>NUCLEOTIDE SEQUENCE [LARGE SCALE GENOMIC DNA]</scope>
    <source>
        <strain evidence="1 2">DSM 24233</strain>
    </source>
</reference>
<dbReference type="Proteomes" id="UP000580856">
    <property type="component" value="Unassembled WGS sequence"/>
</dbReference>
<sequence>MFAVLGHIHPPDVVHAALVLKGGERPALDQNLDHRGARQAKVPPHLKSHASALVAQIEKNPIPLSFLHG</sequence>
<accession>A0A846QTW8</accession>
<dbReference type="EMBL" id="JAATJA010000003">
    <property type="protein sequence ID" value="NJB68925.1"/>
    <property type="molecule type" value="Genomic_DNA"/>
</dbReference>
<comment type="caution">
    <text evidence="1">The sequence shown here is derived from an EMBL/GenBank/DDBJ whole genome shotgun (WGS) entry which is preliminary data.</text>
</comment>
<gene>
    <name evidence="1" type="ORF">GGQ74_002619</name>
</gene>
<name>A0A846QTW8_9BACT</name>
<evidence type="ECO:0000313" key="2">
    <source>
        <dbReference type="Proteomes" id="UP000580856"/>
    </source>
</evidence>
<keyword evidence="2" id="KW-1185">Reference proteome</keyword>